<comment type="caution">
    <text evidence="2">The sequence shown here is derived from an EMBL/GenBank/DDBJ whole genome shotgun (WGS) entry which is preliminary data.</text>
</comment>
<dbReference type="AlphaFoldDB" id="A0AAU9T9W3"/>
<protein>
    <recommendedName>
        <fullName evidence="4">Reverse transcriptase</fullName>
    </recommendedName>
</protein>
<evidence type="ECO:0000256" key="1">
    <source>
        <dbReference type="SAM" id="MobiDB-lite"/>
    </source>
</evidence>
<keyword evidence="3" id="KW-1185">Reference proteome</keyword>
<gene>
    <name evidence="2" type="ORF">EEDITHA_LOCUS385</name>
</gene>
<feature type="region of interest" description="Disordered" evidence="1">
    <location>
        <begin position="156"/>
        <end position="177"/>
    </location>
</feature>
<feature type="compositionally biased region" description="Basic and acidic residues" evidence="1">
    <location>
        <begin position="156"/>
        <end position="166"/>
    </location>
</feature>
<name>A0AAU9T9W3_EUPED</name>
<dbReference type="Proteomes" id="UP001153954">
    <property type="component" value="Unassembled WGS sequence"/>
</dbReference>
<organism evidence="2 3">
    <name type="scientific">Euphydryas editha</name>
    <name type="common">Edith's checkerspot</name>
    <dbReference type="NCBI Taxonomy" id="104508"/>
    <lineage>
        <taxon>Eukaryota</taxon>
        <taxon>Metazoa</taxon>
        <taxon>Ecdysozoa</taxon>
        <taxon>Arthropoda</taxon>
        <taxon>Hexapoda</taxon>
        <taxon>Insecta</taxon>
        <taxon>Pterygota</taxon>
        <taxon>Neoptera</taxon>
        <taxon>Endopterygota</taxon>
        <taxon>Lepidoptera</taxon>
        <taxon>Glossata</taxon>
        <taxon>Ditrysia</taxon>
        <taxon>Papilionoidea</taxon>
        <taxon>Nymphalidae</taxon>
        <taxon>Nymphalinae</taxon>
        <taxon>Euphydryas</taxon>
    </lineage>
</organism>
<dbReference type="EMBL" id="CAKOGL010000001">
    <property type="protein sequence ID" value="CAH2083744.1"/>
    <property type="molecule type" value="Genomic_DNA"/>
</dbReference>
<evidence type="ECO:0000313" key="3">
    <source>
        <dbReference type="Proteomes" id="UP001153954"/>
    </source>
</evidence>
<evidence type="ECO:0008006" key="4">
    <source>
        <dbReference type="Google" id="ProtNLM"/>
    </source>
</evidence>
<reference evidence="2" key="1">
    <citation type="submission" date="2022-03" db="EMBL/GenBank/DDBJ databases">
        <authorList>
            <person name="Tunstrom K."/>
        </authorList>
    </citation>
    <scope>NUCLEOTIDE SEQUENCE</scope>
</reference>
<sequence>MRSLSADAVASGHVLLANSIPVATIVEALNHVRHCTTISRRCLRRTSETEKSSGRRRSTVSTSCRLRNSTGFCLGPTLLNIGFDCLLWAAPELSVICYADDTLITARGKSFDEAACMVPVGSAIVVNRIGVLGLGVSVPKSEALLFHAPRRAPQRCADRRRGDRSGRWGPGEVSGSDPRRPIEFWSAFRTAHSKARKCHRCVGKTTRRHNVGGPDSSCRRYASVVRHMALYRAPIWVDALTAHNKTLLRQPYRIIALRAICTVS</sequence>
<accession>A0AAU9T9W3</accession>
<proteinExistence type="predicted"/>
<evidence type="ECO:0000313" key="2">
    <source>
        <dbReference type="EMBL" id="CAH2083744.1"/>
    </source>
</evidence>